<feature type="compositionally biased region" description="Polar residues" evidence="1">
    <location>
        <begin position="427"/>
        <end position="439"/>
    </location>
</feature>
<feature type="compositionally biased region" description="Low complexity" evidence="1">
    <location>
        <begin position="236"/>
        <end position="256"/>
    </location>
</feature>
<feature type="compositionally biased region" description="Basic and acidic residues" evidence="1">
    <location>
        <begin position="289"/>
        <end position="304"/>
    </location>
</feature>
<sequence length="692" mass="71740">MELHPLSTAPVRILFCGRPALTTGVVNLRLLLGGDGKYCLAEKRKAKLQHNRRDCAQGDVADRNSFQVSVHATEKRESVYRVCSSHELPDGCYHVKADRHYWVMRTKGEADAATARALSQSSASASDTQATLVSSSLPLIAAASAAQPLRTAEDSMATRTQDAGSAPAAAGAMLAAAESPSALTSVGDAECARVESKQQKTLSPRRKHTRRAKAVEEGFSNLPLISTTPPTATSLVQASSQEEQQQGGPPGHAAGVVGNVEEALGRHYLGTPPSARSSTPVAVDALGKCEEAPSSQHQREQSLERRKKASRVYVDAIAEEGGGSAADPGVSRTGTKATHDNTGAGGRNGAGSEVSGSAPLAEQRAELDAGSPQPMKKPQRRGKRRRSSDLATGEPPESLPLPTLEATGEMKSRKELKPGELEVPMPASTSKPTGATSPLLSMVAASDGESALALASRARKSGKSGKPSAANSAASAAAALDAADTATLSKAQAAPLSPLPHCPVSTGHTASLAPPPPQQQQQEATKSPAARSQASVPQDATPNVLYSNRSSSGHTDAHRSTTGSAVAPAAHGKLRQRQQEQHDGRFAFGSPATRSQVDANRSASTSSLLGPLPPPLLQHQSQWGEIGGGAAGLVFHDGAMSGVSGGRNLFPSDSPALGFTQVHNTLTEEFSLDMSESESSSAASEYLYDVVE</sequence>
<dbReference type="EMBL" id="JAFEUZ010000020">
    <property type="protein sequence ID" value="KAG5480021.1"/>
    <property type="molecule type" value="Genomic_DNA"/>
</dbReference>
<feature type="compositionally biased region" description="Polar residues" evidence="1">
    <location>
        <begin position="592"/>
        <end position="607"/>
    </location>
</feature>
<feature type="compositionally biased region" description="Basic residues" evidence="1">
    <location>
        <begin position="203"/>
        <end position="212"/>
    </location>
</feature>
<feature type="compositionally biased region" description="Polar residues" evidence="1">
    <location>
        <begin position="530"/>
        <end position="564"/>
    </location>
</feature>
<feature type="compositionally biased region" description="Low complexity" evidence="1">
    <location>
        <begin position="464"/>
        <end position="491"/>
    </location>
</feature>
<dbReference type="OrthoDB" id="267774at2759"/>
<dbReference type="RefSeq" id="XP_067179184.1">
    <property type="nucleotide sequence ID" value="XM_067323870.1"/>
</dbReference>
<evidence type="ECO:0000256" key="1">
    <source>
        <dbReference type="SAM" id="MobiDB-lite"/>
    </source>
</evidence>
<feature type="region of interest" description="Disordered" evidence="1">
    <location>
        <begin position="289"/>
        <end position="616"/>
    </location>
</feature>
<keyword evidence="3" id="KW-1185">Reference proteome</keyword>
<reference evidence="3" key="2">
    <citation type="journal article" date="2021" name="Sci. Data">
        <title>Chromosome-scale genome sequencing, assembly and annotation of six genomes from subfamily Leishmaniinae.</title>
        <authorList>
            <person name="Almutairi H."/>
            <person name="Urbaniak M.D."/>
            <person name="Bates M.D."/>
            <person name="Jariyapan N."/>
            <person name="Kwakye-Nuako G."/>
            <person name="Thomaz Soccol V."/>
            <person name="Al-Salem W.S."/>
            <person name="Dillon R.J."/>
            <person name="Bates P.A."/>
            <person name="Gatherer D."/>
        </authorList>
    </citation>
    <scope>NUCLEOTIDE SEQUENCE [LARGE SCALE GENOMIC DNA]</scope>
</reference>
<dbReference type="GeneID" id="92516382"/>
<feature type="compositionally biased region" description="Basic residues" evidence="1">
    <location>
        <begin position="377"/>
        <end position="386"/>
    </location>
</feature>
<feature type="compositionally biased region" description="Polar residues" evidence="1">
    <location>
        <begin position="223"/>
        <end position="235"/>
    </location>
</feature>
<organism evidence="2 3">
    <name type="scientific">Leishmania martiniquensis</name>
    <dbReference type="NCBI Taxonomy" id="1580590"/>
    <lineage>
        <taxon>Eukaryota</taxon>
        <taxon>Discoba</taxon>
        <taxon>Euglenozoa</taxon>
        <taxon>Kinetoplastea</taxon>
        <taxon>Metakinetoplastina</taxon>
        <taxon>Trypanosomatida</taxon>
        <taxon>Trypanosomatidae</taxon>
        <taxon>Leishmaniinae</taxon>
        <taxon>Leishmania</taxon>
    </lineage>
</organism>
<protein>
    <submittedName>
        <fullName evidence="2">Uncharacterized protein</fullName>
    </submittedName>
</protein>
<evidence type="ECO:0000313" key="3">
    <source>
        <dbReference type="Proteomes" id="UP000673552"/>
    </source>
</evidence>
<name>A0A836KMN9_9TRYP</name>
<feature type="compositionally biased region" description="Basic and acidic residues" evidence="1">
    <location>
        <begin position="408"/>
        <end position="420"/>
    </location>
</feature>
<dbReference type="KEGG" id="lmat:92516382"/>
<comment type="caution">
    <text evidence="2">The sequence shown here is derived from an EMBL/GenBank/DDBJ whole genome shotgun (WGS) entry which is preliminary data.</text>
</comment>
<accession>A0A836KMN9</accession>
<dbReference type="AlphaFoldDB" id="A0A836KMN9"/>
<proteinExistence type="predicted"/>
<evidence type="ECO:0000313" key="2">
    <source>
        <dbReference type="EMBL" id="KAG5480021.1"/>
    </source>
</evidence>
<feature type="region of interest" description="Disordered" evidence="1">
    <location>
        <begin position="196"/>
        <end position="256"/>
    </location>
</feature>
<feature type="compositionally biased region" description="Low complexity" evidence="1">
    <location>
        <begin position="394"/>
        <end position="405"/>
    </location>
</feature>
<dbReference type="Proteomes" id="UP000673552">
    <property type="component" value="Unassembled WGS sequence"/>
</dbReference>
<gene>
    <name evidence="2" type="ORF">LSCM1_06442</name>
</gene>
<reference evidence="3" key="1">
    <citation type="journal article" date="2021" name="Microbiol. Resour. Announc.">
        <title>LGAAP: Leishmaniinae Genome Assembly and Annotation Pipeline.</title>
        <authorList>
            <person name="Almutairi H."/>
            <person name="Urbaniak M.D."/>
            <person name="Bates M.D."/>
            <person name="Jariyapan N."/>
            <person name="Kwakye-Nuako G."/>
            <person name="Thomaz-Soccol V."/>
            <person name="Al-Salem W.S."/>
            <person name="Dillon R.J."/>
            <person name="Bates P.A."/>
            <person name="Gatherer D."/>
        </authorList>
    </citation>
    <scope>NUCLEOTIDE SEQUENCE [LARGE SCALE GENOMIC DNA]</scope>
</reference>